<dbReference type="GO" id="GO:0043565">
    <property type="term" value="F:sequence-specific DNA binding"/>
    <property type="evidence" value="ECO:0007669"/>
    <property type="project" value="InterPro"/>
</dbReference>
<organism evidence="7 8">
    <name type="scientific">Allorhodopirellula solitaria</name>
    <dbReference type="NCBI Taxonomy" id="2527987"/>
    <lineage>
        <taxon>Bacteria</taxon>
        <taxon>Pseudomonadati</taxon>
        <taxon>Planctomycetota</taxon>
        <taxon>Planctomycetia</taxon>
        <taxon>Pirellulales</taxon>
        <taxon>Pirellulaceae</taxon>
        <taxon>Allorhodopirellula</taxon>
    </lineage>
</organism>
<evidence type="ECO:0000256" key="1">
    <source>
        <dbReference type="ARBA" id="ARBA00022741"/>
    </source>
</evidence>
<dbReference type="Pfam" id="PF25601">
    <property type="entry name" value="AAA_lid_14"/>
    <property type="match status" value="1"/>
</dbReference>
<dbReference type="InterPro" id="IPR003018">
    <property type="entry name" value="GAF"/>
</dbReference>
<evidence type="ECO:0000256" key="3">
    <source>
        <dbReference type="ARBA" id="ARBA00023015"/>
    </source>
</evidence>
<dbReference type="PANTHER" id="PTHR32071">
    <property type="entry name" value="TRANSCRIPTIONAL REGULATORY PROTEIN"/>
    <property type="match status" value="1"/>
</dbReference>
<dbReference type="InterPro" id="IPR002078">
    <property type="entry name" value="Sigma_54_int"/>
</dbReference>
<dbReference type="InterPro" id="IPR025943">
    <property type="entry name" value="Sigma_54_int_dom_ATP-bd_2"/>
</dbReference>
<reference evidence="7 8" key="1">
    <citation type="submission" date="2019-02" db="EMBL/GenBank/DDBJ databases">
        <title>Deep-cultivation of Planctomycetes and their phenomic and genomic characterization uncovers novel biology.</title>
        <authorList>
            <person name="Wiegand S."/>
            <person name="Jogler M."/>
            <person name="Boedeker C."/>
            <person name="Pinto D."/>
            <person name="Vollmers J."/>
            <person name="Rivas-Marin E."/>
            <person name="Kohn T."/>
            <person name="Peeters S.H."/>
            <person name="Heuer A."/>
            <person name="Rast P."/>
            <person name="Oberbeckmann S."/>
            <person name="Bunk B."/>
            <person name="Jeske O."/>
            <person name="Meyerdierks A."/>
            <person name="Storesund J.E."/>
            <person name="Kallscheuer N."/>
            <person name="Luecker S."/>
            <person name="Lage O.M."/>
            <person name="Pohl T."/>
            <person name="Merkel B.J."/>
            <person name="Hornburger P."/>
            <person name="Mueller R.-W."/>
            <person name="Bruemmer F."/>
            <person name="Labrenz M."/>
            <person name="Spormann A.M."/>
            <person name="Op Den Camp H."/>
            <person name="Overmann J."/>
            <person name="Amann R."/>
            <person name="Jetten M.S.M."/>
            <person name="Mascher T."/>
            <person name="Medema M.H."/>
            <person name="Devos D.P."/>
            <person name="Kaster A.-K."/>
            <person name="Ovreas L."/>
            <person name="Rohde M."/>
            <person name="Galperin M.Y."/>
            <person name="Jogler C."/>
        </authorList>
    </citation>
    <scope>NUCLEOTIDE SEQUENCE [LARGE SCALE GENOMIC DNA]</scope>
    <source>
        <strain evidence="7 8">CA85</strain>
    </source>
</reference>
<dbReference type="AlphaFoldDB" id="A0A5C5XNP5"/>
<dbReference type="PRINTS" id="PR01590">
    <property type="entry name" value="HTHFIS"/>
</dbReference>
<dbReference type="Gene3D" id="3.30.450.40">
    <property type="match status" value="1"/>
</dbReference>
<dbReference type="InterPro" id="IPR002197">
    <property type="entry name" value="HTH_Fis"/>
</dbReference>
<feature type="domain" description="Sigma-54 factor interaction" evidence="6">
    <location>
        <begin position="332"/>
        <end position="561"/>
    </location>
</feature>
<dbReference type="PROSITE" id="PS00676">
    <property type="entry name" value="SIGMA54_INTERACT_2"/>
    <property type="match status" value="1"/>
</dbReference>
<keyword evidence="4" id="KW-0238">DNA-binding</keyword>
<keyword evidence="2" id="KW-0067">ATP-binding</keyword>
<protein>
    <submittedName>
        <fullName evidence="7">Nitrogen fixation protein VnfA</fullName>
    </submittedName>
</protein>
<evidence type="ECO:0000256" key="5">
    <source>
        <dbReference type="ARBA" id="ARBA00023163"/>
    </source>
</evidence>
<dbReference type="GO" id="GO:0006355">
    <property type="term" value="P:regulation of DNA-templated transcription"/>
    <property type="evidence" value="ECO:0007669"/>
    <property type="project" value="InterPro"/>
</dbReference>
<dbReference type="InterPro" id="IPR027417">
    <property type="entry name" value="P-loop_NTPase"/>
</dbReference>
<dbReference type="Pfam" id="PF01590">
    <property type="entry name" value="GAF"/>
    <property type="match status" value="1"/>
</dbReference>
<evidence type="ECO:0000313" key="7">
    <source>
        <dbReference type="EMBL" id="TWT64797.1"/>
    </source>
</evidence>
<dbReference type="InterPro" id="IPR009057">
    <property type="entry name" value="Homeodomain-like_sf"/>
</dbReference>
<proteinExistence type="predicted"/>
<dbReference type="PROSITE" id="PS50045">
    <property type="entry name" value="SIGMA54_INTERACT_4"/>
    <property type="match status" value="1"/>
</dbReference>
<comment type="caution">
    <text evidence="7">The sequence shown here is derived from an EMBL/GenBank/DDBJ whole genome shotgun (WGS) entry which is preliminary data.</text>
</comment>
<gene>
    <name evidence="7" type="primary">vnfA</name>
    <name evidence="7" type="ORF">CA85_35820</name>
</gene>
<evidence type="ECO:0000256" key="4">
    <source>
        <dbReference type="ARBA" id="ARBA00023125"/>
    </source>
</evidence>
<dbReference type="PANTHER" id="PTHR32071:SF57">
    <property type="entry name" value="C4-DICARBOXYLATE TRANSPORT TRANSCRIPTIONAL REGULATORY PROTEIN DCTD"/>
    <property type="match status" value="1"/>
</dbReference>
<dbReference type="PROSITE" id="PS00688">
    <property type="entry name" value="SIGMA54_INTERACT_3"/>
    <property type="match status" value="1"/>
</dbReference>
<keyword evidence="3" id="KW-0805">Transcription regulation</keyword>
<dbReference type="EMBL" id="SJPK01000009">
    <property type="protein sequence ID" value="TWT64797.1"/>
    <property type="molecule type" value="Genomic_DNA"/>
</dbReference>
<dbReference type="SUPFAM" id="SSF46689">
    <property type="entry name" value="Homeodomain-like"/>
    <property type="match status" value="1"/>
</dbReference>
<dbReference type="SMART" id="SM00065">
    <property type="entry name" value="GAF"/>
    <property type="match status" value="1"/>
</dbReference>
<dbReference type="Pfam" id="PF00158">
    <property type="entry name" value="Sigma54_activat"/>
    <property type="match status" value="1"/>
</dbReference>
<keyword evidence="8" id="KW-1185">Reference proteome</keyword>
<evidence type="ECO:0000259" key="6">
    <source>
        <dbReference type="PROSITE" id="PS50045"/>
    </source>
</evidence>
<dbReference type="OrthoDB" id="9761019at2"/>
<dbReference type="SMART" id="SM00382">
    <property type="entry name" value="AAA"/>
    <property type="match status" value="1"/>
</dbReference>
<evidence type="ECO:0000256" key="2">
    <source>
        <dbReference type="ARBA" id="ARBA00022840"/>
    </source>
</evidence>
<dbReference type="InterPro" id="IPR003593">
    <property type="entry name" value="AAA+_ATPase"/>
</dbReference>
<sequence length="647" mass="69998">MPELLRLAAADSLAGRQKRVAPGSTSGSSSGSSLAASELGWRCGVVRQHADHWVTDYWTGDPWPLSHELASDATDRGAVVVQGEFAAVPIEEHPIDGDGGTAMPNMAMLLSIDGRPGDSELLAAMGQTLSQLFVLRRDRQDNTRRLWQTTRMLQAAAQWQQVDNDQTLLEAIARCACDVLTCERATIFLWDKPGQRLIGRPAIGIEGGVLEVADNVGIVGEVLRSASPRCWAASSDEDERVNRRVDRAQSFQTHSLAAVPMVNSQDQIVGVFEAINACGEGEGESIFAAADVHTLSELARHAVVAIDSQRTRAELTRTRDHFIAQAVESIPLIGDHEVIGELRNQAAKVAVTELSVLILGQNGTGKEVLAQQVHYQSERRNGPFIAVNCAAIVESLLESELFGHEKGSFTDASTARPGKFELAHGGTLFLDEIGDMSLGGQAKLLRVLEERAVVRVGGSQSIPVDTRVIAATNQPLQALIAAKRFREDLFFRLNVVSLTLPPLAERGNDVILLAEHFLNHFCRQIGRPVPVFDDAAQRAMLAHPWPGNVRELRNAVERVSYLSTGKTVGQSDLMLRSGVSTAAPATERPGGTGSGRLSDVTREFQVAHIESAIAQCGGNMSQAAKRLGLHRANLYRKMNQLGMTTPE</sequence>
<dbReference type="SUPFAM" id="SSF55781">
    <property type="entry name" value="GAF domain-like"/>
    <property type="match status" value="1"/>
</dbReference>
<evidence type="ECO:0000313" key="8">
    <source>
        <dbReference type="Proteomes" id="UP000318053"/>
    </source>
</evidence>
<dbReference type="Gene3D" id="1.10.8.60">
    <property type="match status" value="1"/>
</dbReference>
<dbReference type="Gene3D" id="1.10.10.60">
    <property type="entry name" value="Homeodomain-like"/>
    <property type="match status" value="1"/>
</dbReference>
<keyword evidence="5" id="KW-0804">Transcription</keyword>
<accession>A0A5C5XNP5</accession>
<dbReference type="SUPFAM" id="SSF52540">
    <property type="entry name" value="P-loop containing nucleoside triphosphate hydrolases"/>
    <property type="match status" value="1"/>
</dbReference>
<dbReference type="InterPro" id="IPR058031">
    <property type="entry name" value="AAA_lid_NorR"/>
</dbReference>
<dbReference type="InterPro" id="IPR025944">
    <property type="entry name" value="Sigma_54_int_dom_CS"/>
</dbReference>
<dbReference type="CDD" id="cd00009">
    <property type="entry name" value="AAA"/>
    <property type="match status" value="1"/>
</dbReference>
<name>A0A5C5XNP5_9BACT</name>
<keyword evidence="1" id="KW-0547">Nucleotide-binding</keyword>
<dbReference type="Gene3D" id="3.40.50.300">
    <property type="entry name" value="P-loop containing nucleotide triphosphate hydrolases"/>
    <property type="match status" value="1"/>
</dbReference>
<dbReference type="InterPro" id="IPR029016">
    <property type="entry name" value="GAF-like_dom_sf"/>
</dbReference>
<dbReference type="Pfam" id="PF02954">
    <property type="entry name" value="HTH_8"/>
    <property type="match status" value="1"/>
</dbReference>
<dbReference type="FunFam" id="3.40.50.300:FF:000006">
    <property type="entry name" value="DNA-binding transcriptional regulator NtrC"/>
    <property type="match status" value="1"/>
</dbReference>
<dbReference type="GO" id="GO:0005524">
    <property type="term" value="F:ATP binding"/>
    <property type="evidence" value="ECO:0007669"/>
    <property type="project" value="UniProtKB-KW"/>
</dbReference>
<dbReference type="Proteomes" id="UP000318053">
    <property type="component" value="Unassembled WGS sequence"/>
</dbReference>